<protein>
    <submittedName>
        <fullName evidence="2">Uncharacterized protein</fullName>
    </submittedName>
</protein>
<gene>
    <name evidence="2" type="ORF">V5O48_018798</name>
</gene>
<dbReference type="InterPro" id="IPR041078">
    <property type="entry name" value="Plavaka"/>
</dbReference>
<dbReference type="Pfam" id="PF18759">
    <property type="entry name" value="Plavaka"/>
    <property type="match status" value="1"/>
</dbReference>
<name>A0ABR3EK58_9AGAR</name>
<dbReference type="Proteomes" id="UP001465976">
    <property type="component" value="Unassembled WGS sequence"/>
</dbReference>
<reference evidence="2 3" key="1">
    <citation type="submission" date="2024-02" db="EMBL/GenBank/DDBJ databases">
        <title>A draft genome for the cacao thread blight pathogen Marasmius crinis-equi.</title>
        <authorList>
            <person name="Cohen S.P."/>
            <person name="Baruah I.K."/>
            <person name="Amoako-Attah I."/>
            <person name="Bukari Y."/>
            <person name="Meinhardt L.W."/>
            <person name="Bailey B.A."/>
        </authorList>
    </citation>
    <scope>NUCLEOTIDE SEQUENCE [LARGE SCALE GENOMIC DNA]</scope>
    <source>
        <strain evidence="2 3">GH-76</strain>
    </source>
</reference>
<evidence type="ECO:0000256" key="1">
    <source>
        <dbReference type="SAM" id="MobiDB-lite"/>
    </source>
</evidence>
<feature type="region of interest" description="Disordered" evidence="1">
    <location>
        <begin position="28"/>
        <end position="65"/>
    </location>
</feature>
<comment type="caution">
    <text evidence="2">The sequence shown here is derived from an EMBL/GenBank/DDBJ whole genome shotgun (WGS) entry which is preliminary data.</text>
</comment>
<evidence type="ECO:0000313" key="2">
    <source>
        <dbReference type="EMBL" id="KAL0563274.1"/>
    </source>
</evidence>
<feature type="compositionally biased region" description="Pro residues" evidence="1">
    <location>
        <begin position="94"/>
        <end position="109"/>
    </location>
</feature>
<keyword evidence="3" id="KW-1185">Reference proteome</keyword>
<organism evidence="2 3">
    <name type="scientific">Marasmius crinis-equi</name>
    <dbReference type="NCBI Taxonomy" id="585013"/>
    <lineage>
        <taxon>Eukaryota</taxon>
        <taxon>Fungi</taxon>
        <taxon>Dikarya</taxon>
        <taxon>Basidiomycota</taxon>
        <taxon>Agaricomycotina</taxon>
        <taxon>Agaricomycetes</taxon>
        <taxon>Agaricomycetidae</taxon>
        <taxon>Agaricales</taxon>
        <taxon>Marasmiineae</taxon>
        <taxon>Marasmiaceae</taxon>
        <taxon>Marasmius</taxon>
    </lineage>
</organism>
<accession>A0ABR3EK58</accession>
<dbReference type="EMBL" id="JBAHYK010003710">
    <property type="protein sequence ID" value="KAL0563274.1"/>
    <property type="molecule type" value="Genomic_DNA"/>
</dbReference>
<sequence>PAPSVAESSVPKHKQWCHGDPLKLLQHRKEKFANKDVEMGDPEGGMEDLEEEPNNPSLYLPESTRSGRKVVKTAKFVNFVAELQQPMEDEPFSSPSPPPPLPQAPPLPQELPSTPSPHASSPISPVPVFVSRPNNAGLFRVHWYFIPKNNPDTNLVLSTGHEDAGRCSSNVFGQDAASSTDNRVAEDYSPFPNCTIFRLMKWHYNRERSKSSKGLDALVRDVLLQPDFDVKHLEGFRARAAMALMDKAPSVPVNSNLPFDSTRGWVNATMEIPLPRARRHQDEASALQLTVKTFITTLYGVKQRVYGEAYTSDRMLEFETEIMSNVSRLPENTINHKVSIVGLVLYSDSTSCTNFGDVSMWPAYLTFTNWSKNVRLKPKSYTMSHIIYIPSLPETIQRHYMAHFEHLATDTELRFCKVELLQAIWHLVISQPDFYDAYVHGYVERCADGIIHHLFYCFFSYATDYVEKVMLVCLKYLAAHPCPLCLSEKKNVYLLAAIGDARYLIFDGGYAVGSNKVKDCLDEYSALPIQSAFLKGFHQYGLNHYLMFSPDQFHDNYGRSLDFQKHNVRILEAIGQKSQIVTLNERYHQVPTFGDGTIRRFKKQVTKFSRFGGRDYEDALQCAMPCYEGLFPRELDALIQDVTFTFAIFVSYSSLRQHTDSTLATFSTVTKDLGRLFRLLINFKTHALGDQVRAVRYWGTADGTNTQAGEREHRRIKNMYNATNKKDFEVQVAKHVTRQCDLHKKATRDAWCQERLSLGLDTSQATNMDQGKNKTTG</sequence>
<evidence type="ECO:0000313" key="3">
    <source>
        <dbReference type="Proteomes" id="UP001465976"/>
    </source>
</evidence>
<feature type="compositionally biased region" description="Acidic residues" evidence="1">
    <location>
        <begin position="39"/>
        <end position="53"/>
    </location>
</feature>
<feature type="non-terminal residue" evidence="2">
    <location>
        <position position="1"/>
    </location>
</feature>
<proteinExistence type="predicted"/>
<feature type="region of interest" description="Disordered" evidence="1">
    <location>
        <begin position="87"/>
        <end position="123"/>
    </location>
</feature>